<feature type="compositionally biased region" description="Gly residues" evidence="6">
    <location>
        <begin position="301"/>
        <end position="313"/>
    </location>
</feature>
<dbReference type="Pfam" id="PF20684">
    <property type="entry name" value="Fung_rhodopsin"/>
    <property type="match status" value="1"/>
</dbReference>
<comment type="caution">
    <text evidence="9">The sequence shown here is derived from an EMBL/GenBank/DDBJ whole genome shotgun (WGS) entry which is preliminary data.</text>
</comment>
<evidence type="ECO:0000256" key="7">
    <source>
        <dbReference type="SAM" id="Phobius"/>
    </source>
</evidence>
<dbReference type="PANTHER" id="PTHR33048">
    <property type="entry name" value="PTH11-LIKE INTEGRAL MEMBRANE PROTEIN (AFU_ORTHOLOGUE AFUA_5G11245)"/>
    <property type="match status" value="1"/>
</dbReference>
<evidence type="ECO:0000256" key="2">
    <source>
        <dbReference type="ARBA" id="ARBA00022692"/>
    </source>
</evidence>
<evidence type="ECO:0000256" key="6">
    <source>
        <dbReference type="SAM" id="MobiDB-lite"/>
    </source>
</evidence>
<feature type="compositionally biased region" description="Polar residues" evidence="6">
    <location>
        <begin position="346"/>
        <end position="355"/>
    </location>
</feature>
<dbReference type="GO" id="GO:0016020">
    <property type="term" value="C:membrane"/>
    <property type="evidence" value="ECO:0007669"/>
    <property type="project" value="UniProtKB-SubCell"/>
</dbReference>
<reference evidence="9" key="1">
    <citation type="journal article" date="2023" name="Mol. Phylogenet. Evol.">
        <title>Genome-scale phylogeny and comparative genomics of the fungal order Sordariales.</title>
        <authorList>
            <person name="Hensen N."/>
            <person name="Bonometti L."/>
            <person name="Westerberg I."/>
            <person name="Brannstrom I.O."/>
            <person name="Guillou S."/>
            <person name="Cros-Aarteil S."/>
            <person name="Calhoun S."/>
            <person name="Haridas S."/>
            <person name="Kuo A."/>
            <person name="Mondo S."/>
            <person name="Pangilinan J."/>
            <person name="Riley R."/>
            <person name="LaButti K."/>
            <person name="Andreopoulos B."/>
            <person name="Lipzen A."/>
            <person name="Chen C."/>
            <person name="Yan M."/>
            <person name="Daum C."/>
            <person name="Ng V."/>
            <person name="Clum A."/>
            <person name="Steindorff A."/>
            <person name="Ohm R.A."/>
            <person name="Martin F."/>
            <person name="Silar P."/>
            <person name="Natvig D.O."/>
            <person name="Lalanne C."/>
            <person name="Gautier V."/>
            <person name="Ament-Velasquez S.L."/>
            <person name="Kruys A."/>
            <person name="Hutchinson M.I."/>
            <person name="Powell A.J."/>
            <person name="Barry K."/>
            <person name="Miller A.N."/>
            <person name="Grigoriev I.V."/>
            <person name="Debuchy R."/>
            <person name="Gladieux P."/>
            <person name="Hiltunen Thoren M."/>
            <person name="Johannesson H."/>
        </authorList>
    </citation>
    <scope>NUCLEOTIDE SEQUENCE</scope>
    <source>
        <strain evidence="9">FGSC 1904</strain>
    </source>
</reference>
<evidence type="ECO:0000313" key="9">
    <source>
        <dbReference type="EMBL" id="KAK3388758.1"/>
    </source>
</evidence>
<feature type="domain" description="Rhodopsin" evidence="8">
    <location>
        <begin position="32"/>
        <end position="221"/>
    </location>
</feature>
<dbReference type="InterPro" id="IPR049326">
    <property type="entry name" value="Rhodopsin_dom_fungi"/>
</dbReference>
<feature type="transmembrane region" description="Helical" evidence="7">
    <location>
        <begin position="127"/>
        <end position="149"/>
    </location>
</feature>
<comment type="similarity">
    <text evidence="5">Belongs to the SAT4 family.</text>
</comment>
<keyword evidence="4 7" id="KW-0472">Membrane</keyword>
<evidence type="ECO:0000313" key="10">
    <source>
        <dbReference type="Proteomes" id="UP001281003"/>
    </source>
</evidence>
<feature type="region of interest" description="Disordered" evidence="6">
    <location>
        <begin position="282"/>
        <end position="407"/>
    </location>
</feature>
<organism evidence="9 10">
    <name type="scientific">Sordaria brevicollis</name>
    <dbReference type="NCBI Taxonomy" id="83679"/>
    <lineage>
        <taxon>Eukaryota</taxon>
        <taxon>Fungi</taxon>
        <taxon>Dikarya</taxon>
        <taxon>Ascomycota</taxon>
        <taxon>Pezizomycotina</taxon>
        <taxon>Sordariomycetes</taxon>
        <taxon>Sordariomycetidae</taxon>
        <taxon>Sordariales</taxon>
        <taxon>Sordariaceae</taxon>
        <taxon>Sordaria</taxon>
    </lineage>
</organism>
<comment type="subcellular location">
    <subcellularLocation>
        <location evidence="1">Membrane</location>
        <topology evidence="1">Multi-pass membrane protein</topology>
    </subcellularLocation>
</comment>
<protein>
    <recommendedName>
        <fullName evidence="8">Rhodopsin domain-containing protein</fullName>
    </recommendedName>
</protein>
<dbReference type="PANTHER" id="PTHR33048:SF42">
    <property type="entry name" value="INTEGRAL MEMBRANE PROTEIN"/>
    <property type="match status" value="1"/>
</dbReference>
<dbReference type="EMBL" id="JAUTDP010000015">
    <property type="protein sequence ID" value="KAK3388758.1"/>
    <property type="molecule type" value="Genomic_DNA"/>
</dbReference>
<accession>A0AAE0NVU4</accession>
<reference evidence="9" key="2">
    <citation type="submission" date="2023-07" db="EMBL/GenBank/DDBJ databases">
        <authorList>
            <consortium name="Lawrence Berkeley National Laboratory"/>
            <person name="Haridas S."/>
            <person name="Hensen N."/>
            <person name="Bonometti L."/>
            <person name="Westerberg I."/>
            <person name="Brannstrom I.O."/>
            <person name="Guillou S."/>
            <person name="Cros-Aarteil S."/>
            <person name="Calhoun S."/>
            <person name="Kuo A."/>
            <person name="Mondo S."/>
            <person name="Pangilinan J."/>
            <person name="Riley R."/>
            <person name="LaButti K."/>
            <person name="Andreopoulos B."/>
            <person name="Lipzen A."/>
            <person name="Chen C."/>
            <person name="Yanf M."/>
            <person name="Daum C."/>
            <person name="Ng V."/>
            <person name="Clum A."/>
            <person name="Steindorff A."/>
            <person name="Ohm R."/>
            <person name="Martin F."/>
            <person name="Silar P."/>
            <person name="Natvig D."/>
            <person name="Lalanne C."/>
            <person name="Gautier V."/>
            <person name="Ament-velasquez S.L."/>
            <person name="Kruys A."/>
            <person name="Hutchinson M.I."/>
            <person name="Powell A.J."/>
            <person name="Barry K."/>
            <person name="Miller A.N."/>
            <person name="Grigoriev I.V."/>
            <person name="Debuchy R."/>
            <person name="Gladieux P."/>
            <person name="Thoren M.H."/>
            <person name="Johannesson H."/>
        </authorList>
    </citation>
    <scope>NUCLEOTIDE SEQUENCE</scope>
    <source>
        <strain evidence="9">FGSC 1904</strain>
    </source>
</reference>
<evidence type="ECO:0000256" key="3">
    <source>
        <dbReference type="ARBA" id="ARBA00022989"/>
    </source>
</evidence>
<proteinExistence type="inferred from homology"/>
<dbReference type="InterPro" id="IPR052337">
    <property type="entry name" value="SAT4-like"/>
</dbReference>
<sequence>MPRSEDETGSVGPEIIITDWLLVCISTLFFGLRIYSKFLHKTYMWWDDHVLIAAWFCLVLDAVVNTINIYLGFGKHIQFAPPQNLKHIDTLIRLSTTAMMLGAAWSKTSFGLTVLRLIRDRPKVKTLVLTIIASMNSFVIFNVIAVWVQCGVGQPDDSDAHSNCSSKEFTVSTMMFAGVYSGLMDVVLAVMPWCLIWKLHMQRKEKIGIGIAMSMGLLLIIWGAAEVATTICAASIPQLRVLFREVVITHHRRHEDNGSRHDDHHLQEYPQQQHHVIREKHPEVTTRNSSFGSEPSSASGSGTGSGSGSGACAGGQQDVEDNNTPSPAPAPESTSTRRVPQPLRPFTTTAVQVTSGPFDGFSPTSTTVAATDNRSNNSSLSSYMGILRGASKSKSKSRKREEQDEQEWELNTYTKGHGYPTHTINSPNQPWKRDMVMGGILQTQEVRVQIHDRDADIDELKIGLAV</sequence>
<feature type="transmembrane region" description="Helical" evidence="7">
    <location>
        <begin position="20"/>
        <end position="38"/>
    </location>
</feature>
<feature type="transmembrane region" description="Helical" evidence="7">
    <location>
        <begin position="91"/>
        <end position="115"/>
    </location>
</feature>
<name>A0AAE0NVU4_SORBR</name>
<keyword evidence="3 7" id="KW-1133">Transmembrane helix</keyword>
<keyword evidence="10" id="KW-1185">Reference proteome</keyword>
<evidence type="ECO:0000256" key="1">
    <source>
        <dbReference type="ARBA" id="ARBA00004141"/>
    </source>
</evidence>
<evidence type="ECO:0000259" key="8">
    <source>
        <dbReference type="Pfam" id="PF20684"/>
    </source>
</evidence>
<feature type="compositionally biased region" description="Polar residues" evidence="6">
    <location>
        <begin position="362"/>
        <end position="382"/>
    </location>
</feature>
<feature type="transmembrane region" description="Helical" evidence="7">
    <location>
        <begin position="50"/>
        <end position="71"/>
    </location>
</feature>
<gene>
    <name evidence="9" type="ORF">B0T20DRAFT_457333</name>
</gene>
<feature type="transmembrane region" description="Helical" evidence="7">
    <location>
        <begin position="169"/>
        <end position="195"/>
    </location>
</feature>
<evidence type="ECO:0000256" key="5">
    <source>
        <dbReference type="ARBA" id="ARBA00038359"/>
    </source>
</evidence>
<evidence type="ECO:0000256" key="4">
    <source>
        <dbReference type="ARBA" id="ARBA00023136"/>
    </source>
</evidence>
<feature type="compositionally biased region" description="Low complexity" evidence="6">
    <location>
        <begin position="289"/>
        <end position="300"/>
    </location>
</feature>
<dbReference type="Proteomes" id="UP001281003">
    <property type="component" value="Unassembled WGS sequence"/>
</dbReference>
<dbReference type="AlphaFoldDB" id="A0AAE0NVU4"/>
<feature type="transmembrane region" description="Helical" evidence="7">
    <location>
        <begin position="207"/>
        <end position="225"/>
    </location>
</feature>
<keyword evidence="2 7" id="KW-0812">Transmembrane</keyword>